<keyword evidence="2" id="KW-1185">Reference proteome</keyword>
<accession>A0A231S0T2</accession>
<geneLocation type="plasmid" evidence="2">
    <name>pbeh3</name>
</geneLocation>
<dbReference type="KEGG" id="beo:BEH_25650"/>
<protein>
    <submittedName>
        <fullName evidence="1">Uncharacterized protein</fullName>
    </submittedName>
</protein>
<evidence type="ECO:0000313" key="2">
    <source>
        <dbReference type="Proteomes" id="UP000036202"/>
    </source>
</evidence>
<organism evidence="1 2">
    <name type="scientific">Priestia filamentosa</name>
    <dbReference type="NCBI Taxonomy" id="1402861"/>
    <lineage>
        <taxon>Bacteria</taxon>
        <taxon>Bacillati</taxon>
        <taxon>Bacillota</taxon>
        <taxon>Bacilli</taxon>
        <taxon>Bacillales</taxon>
        <taxon>Bacillaceae</taxon>
        <taxon>Priestia</taxon>
    </lineage>
</organism>
<dbReference type="AlphaFoldDB" id="A0A231S0T2"/>
<name>A0A231S0T2_9BACI</name>
<accession>A0A2S1M060</accession>
<sequence length="72" mass="8804">MKDRSIQLYKDEKKMLKEKLKKWKEKSKVFTKIEKSQVDRISTLRFFDIDTTSTVGRHYINTFGFFVYPRFC</sequence>
<dbReference type="Proteomes" id="UP000036202">
    <property type="component" value="Plasmid pbeh3"/>
</dbReference>
<keyword evidence="1" id="KW-0614">Plasmid</keyword>
<reference evidence="1 2" key="1">
    <citation type="journal article" date="2015" name="PLoS ONE">
        <title>Genome Sequence of Bacillus endophyticus and Analysis of Its Companion Mechanism in the Ketogulonigenium vulgare-Bacillus Strain Consortium.</title>
        <authorList>
            <person name="Jia N."/>
            <person name="Du J."/>
            <person name="Ding M.Z."/>
            <person name="Gao F."/>
            <person name="Yuan Y.J."/>
        </authorList>
    </citation>
    <scope>NUCLEOTIDE SEQUENCE [LARGE SCALE GENOMIC DNA]</scope>
    <source>
        <strain evidence="1 2">Hbe603</strain>
        <plasmid evidence="2">pbeh3</plasmid>
    </source>
</reference>
<gene>
    <name evidence="1" type="ORF">BEH_25650</name>
</gene>
<dbReference type="EMBL" id="CP015325">
    <property type="protein sequence ID" value="AWG44746.1"/>
    <property type="molecule type" value="Genomic_DNA"/>
</dbReference>
<proteinExistence type="predicted"/>
<evidence type="ECO:0000313" key="1">
    <source>
        <dbReference type="EMBL" id="AWG44746.1"/>
    </source>
</evidence>